<gene>
    <name evidence="1" type="ORF">H2072_02180</name>
</gene>
<reference evidence="1 2" key="1">
    <citation type="submission" date="2020-06" db="EMBL/GenBank/DDBJ databases">
        <title>Dysbiosis in marine aquaculture revealed through microbiome analysis: reverse ecology for environmental sustainability.</title>
        <authorList>
            <person name="Haro-Moreno J.M."/>
            <person name="Coutinho F.H."/>
            <person name="Zaragoza-Solas A."/>
            <person name="Picazo A."/>
            <person name="Almagro-Moreno S."/>
            <person name="Lopez-Perez M."/>
        </authorList>
    </citation>
    <scope>NUCLEOTIDE SEQUENCE [LARGE SCALE GENOMIC DNA]</scope>
    <source>
        <strain evidence="1">MCMED-G41</strain>
    </source>
</reference>
<dbReference type="AlphaFoldDB" id="A0A838XT70"/>
<dbReference type="InterPro" id="IPR019734">
    <property type="entry name" value="TPR_rpt"/>
</dbReference>
<accession>A0A838XT70</accession>
<organism evidence="1 2">
    <name type="scientific">SAR86 cluster bacterium</name>
    <dbReference type="NCBI Taxonomy" id="2030880"/>
    <lineage>
        <taxon>Bacteria</taxon>
        <taxon>Pseudomonadati</taxon>
        <taxon>Pseudomonadota</taxon>
        <taxon>Gammaproteobacteria</taxon>
        <taxon>SAR86 cluster</taxon>
    </lineage>
</organism>
<evidence type="ECO:0000313" key="1">
    <source>
        <dbReference type="EMBL" id="MBA4692538.1"/>
    </source>
</evidence>
<protein>
    <submittedName>
        <fullName evidence="1">Tol-pal system protein</fullName>
    </submittedName>
</protein>
<evidence type="ECO:0000313" key="2">
    <source>
        <dbReference type="Proteomes" id="UP000551848"/>
    </source>
</evidence>
<comment type="caution">
    <text evidence="1">The sequence shown here is derived from an EMBL/GenBank/DDBJ whole genome shotgun (WGS) entry which is preliminary data.</text>
</comment>
<dbReference type="SUPFAM" id="SSF48452">
    <property type="entry name" value="TPR-like"/>
    <property type="match status" value="1"/>
</dbReference>
<dbReference type="InterPro" id="IPR011990">
    <property type="entry name" value="TPR-like_helical_dom_sf"/>
</dbReference>
<dbReference type="Proteomes" id="UP000551848">
    <property type="component" value="Unassembled WGS sequence"/>
</dbReference>
<dbReference type="Pfam" id="PF13174">
    <property type="entry name" value="TPR_6"/>
    <property type="match status" value="1"/>
</dbReference>
<proteinExistence type="predicted"/>
<sequence length="211" mass="24204">MKFFIALLIATPFFAEAQDVDASDILFLKIQELEGEIASLRSELESQGYLLEKLLSEEIVKLDNLSNDDNLSSSETESFRFEGINDSKSIEEIYDEAITKLNEKDFYNAKQSFNYLADNFDDQEKIPLSLFWLGEISLLESNLEESEQFFQRLAANYPDHWRTPLAHKKIGDILMMSGELNAAKIKYQYVIQSFPENSASSLALQLLENME</sequence>
<dbReference type="EMBL" id="JACETL010000017">
    <property type="protein sequence ID" value="MBA4692538.1"/>
    <property type="molecule type" value="Genomic_DNA"/>
</dbReference>
<dbReference type="Gene3D" id="1.25.40.10">
    <property type="entry name" value="Tetratricopeptide repeat domain"/>
    <property type="match status" value="1"/>
</dbReference>
<name>A0A838XT70_9GAMM</name>